<feature type="modified residue" description="4-aspartylphosphate" evidence="18">
    <location>
        <position position="53"/>
    </location>
</feature>
<dbReference type="InterPro" id="IPR002197">
    <property type="entry name" value="HTH_Fis"/>
</dbReference>
<dbReference type="GO" id="GO:0043565">
    <property type="term" value="F:sequence-specific DNA binding"/>
    <property type="evidence" value="ECO:0007669"/>
    <property type="project" value="InterPro"/>
</dbReference>
<keyword evidence="5" id="KW-0678">Repressor</keyword>
<evidence type="ECO:0000256" key="17">
    <source>
        <dbReference type="ARBA" id="ARBA00031910"/>
    </source>
</evidence>
<proteinExistence type="predicted"/>
<evidence type="ECO:0000256" key="14">
    <source>
        <dbReference type="ARBA" id="ARBA00023231"/>
    </source>
</evidence>
<feature type="domain" description="Response regulatory" evidence="20">
    <location>
        <begin position="4"/>
        <end position="118"/>
    </location>
</feature>
<dbReference type="GO" id="GO:0000160">
    <property type="term" value="P:phosphorelay signal transduction system"/>
    <property type="evidence" value="ECO:0007669"/>
    <property type="project" value="UniProtKB-KW"/>
</dbReference>
<dbReference type="OrthoDB" id="9803970at2"/>
<evidence type="ECO:0000259" key="19">
    <source>
        <dbReference type="PROSITE" id="PS50045"/>
    </source>
</evidence>
<keyword evidence="10" id="KW-0805">Transcription regulation</keyword>
<dbReference type="SUPFAM" id="SSF52540">
    <property type="entry name" value="P-loop containing nucleoside triphosphate hydrolases"/>
    <property type="match status" value="1"/>
</dbReference>
<dbReference type="SMART" id="SM00382">
    <property type="entry name" value="AAA"/>
    <property type="match status" value="1"/>
</dbReference>
<dbReference type="Gene3D" id="1.10.8.60">
    <property type="match status" value="1"/>
</dbReference>
<keyword evidence="13" id="KW-0804">Transcription</keyword>
<keyword evidence="6 18" id="KW-0597">Phosphoprotein</keyword>
<evidence type="ECO:0000259" key="20">
    <source>
        <dbReference type="PROSITE" id="PS50110"/>
    </source>
</evidence>
<dbReference type="EMBL" id="LYVF01000172">
    <property type="protein sequence ID" value="OAT80818.1"/>
    <property type="molecule type" value="Genomic_DNA"/>
</dbReference>
<keyword evidence="8" id="KW-0067">ATP-binding</keyword>
<evidence type="ECO:0000256" key="9">
    <source>
        <dbReference type="ARBA" id="ARBA00023012"/>
    </source>
</evidence>
<evidence type="ECO:0000256" key="12">
    <source>
        <dbReference type="ARBA" id="ARBA00023159"/>
    </source>
</evidence>
<comment type="subcellular location">
    <subcellularLocation>
        <location evidence="1">Cytoplasm</location>
    </subcellularLocation>
</comment>
<dbReference type="InterPro" id="IPR009057">
    <property type="entry name" value="Homeodomain-like_sf"/>
</dbReference>
<dbReference type="FunFam" id="3.40.50.300:FF:000006">
    <property type="entry name" value="DNA-binding transcriptional regulator NtrC"/>
    <property type="match status" value="1"/>
</dbReference>
<dbReference type="STRING" id="1838280.A6M21_12565"/>
<dbReference type="InterPro" id="IPR002078">
    <property type="entry name" value="Sigma_54_int"/>
</dbReference>
<dbReference type="Pfam" id="PF02954">
    <property type="entry name" value="HTH_8"/>
    <property type="match status" value="1"/>
</dbReference>
<dbReference type="SUPFAM" id="SSF52172">
    <property type="entry name" value="CheY-like"/>
    <property type="match status" value="1"/>
</dbReference>
<evidence type="ECO:0000256" key="13">
    <source>
        <dbReference type="ARBA" id="ARBA00023163"/>
    </source>
</evidence>
<dbReference type="PROSITE" id="PS00675">
    <property type="entry name" value="SIGMA54_INTERACT_1"/>
    <property type="match status" value="1"/>
</dbReference>
<dbReference type="InterPro" id="IPR027417">
    <property type="entry name" value="P-loop_NTPase"/>
</dbReference>
<dbReference type="PROSITE" id="PS50110">
    <property type="entry name" value="RESPONSE_REGULATORY"/>
    <property type="match status" value="1"/>
</dbReference>
<evidence type="ECO:0000256" key="3">
    <source>
        <dbReference type="ARBA" id="ARBA00019059"/>
    </source>
</evidence>
<dbReference type="Pfam" id="PF00158">
    <property type="entry name" value="Sigma54_activat"/>
    <property type="match status" value="1"/>
</dbReference>
<dbReference type="CDD" id="cd00009">
    <property type="entry name" value="AAA"/>
    <property type="match status" value="1"/>
</dbReference>
<sequence>MPPLVLVVDDEASVRQALTDVLETAGYAVATAADGAEGMEKMAALNPAAVLMDIRMPGLDGIKVLETVREKGQRLPIILITAYGNTETTIKAMKLGAFDYITKPFKLDELLAIVQKAVNTQALVSKMSTEEHGNGQDLTNEIMIGQSPAMQSVYKSIGRIVDSNVTVLIRGESGTGKELVARAIHLNSPRKDRPFIKINCASIPETLLESELLGYEKGAFTGAGTRKPGKFELADRGTIFLDEIGEMSPATQAKLLRVLQEKEFERVGGTETIKVDVRIVAATNKNLEQSIQEGAFREDLFFRLNVVEIWVPPLRERKEDIPHLTEFFVKNSAREFHKKVSGFSPRAMKLLMQYNWPGNIRELRNVCERAVLMSTGPLITIEELPLGIQAQREDINLRTERADMSFKEIIADVEKQVILNVLKEHNWNRSAAAQALKMSRSSLYAKMRELGIIS</sequence>
<dbReference type="InterPro" id="IPR025662">
    <property type="entry name" value="Sigma_54_int_dom_ATP-bd_1"/>
</dbReference>
<dbReference type="PROSITE" id="PS50045">
    <property type="entry name" value="SIGMA54_INTERACT_4"/>
    <property type="match status" value="1"/>
</dbReference>
<reference evidence="21 22" key="1">
    <citation type="submission" date="2016-04" db="EMBL/GenBank/DDBJ databases">
        <authorList>
            <person name="Evans L.H."/>
            <person name="Alamgir A."/>
            <person name="Owens N."/>
            <person name="Weber N.D."/>
            <person name="Virtaneva K."/>
            <person name="Barbian K."/>
            <person name="Babar A."/>
            <person name="Rosenke K."/>
        </authorList>
    </citation>
    <scope>NUCLEOTIDE SEQUENCE [LARGE SCALE GENOMIC DNA]</scope>
    <source>
        <strain evidence="21 22">LMa1</strain>
    </source>
</reference>
<accession>A0A1B7LD13</accession>
<dbReference type="Gene3D" id="3.40.50.300">
    <property type="entry name" value="P-loop containing nucleotide triphosphate hydrolases"/>
    <property type="match status" value="1"/>
</dbReference>
<dbReference type="AlphaFoldDB" id="A0A1B7LD13"/>
<dbReference type="FunFam" id="3.40.50.2300:FF:000018">
    <property type="entry name" value="DNA-binding transcriptional regulator NtrC"/>
    <property type="match status" value="1"/>
</dbReference>
<keyword evidence="14" id="KW-0535">Nitrogen fixation</keyword>
<keyword evidence="7" id="KW-0547">Nucleotide-binding</keyword>
<evidence type="ECO:0000256" key="18">
    <source>
        <dbReference type="PROSITE-ProRule" id="PRU00169"/>
    </source>
</evidence>
<evidence type="ECO:0000256" key="7">
    <source>
        <dbReference type="ARBA" id="ARBA00022741"/>
    </source>
</evidence>
<gene>
    <name evidence="21" type="ORF">A6M21_12565</name>
</gene>
<evidence type="ECO:0000256" key="8">
    <source>
        <dbReference type="ARBA" id="ARBA00022840"/>
    </source>
</evidence>
<dbReference type="Pfam" id="PF00072">
    <property type="entry name" value="Response_reg"/>
    <property type="match status" value="1"/>
</dbReference>
<dbReference type="Gene3D" id="1.10.10.60">
    <property type="entry name" value="Homeodomain-like"/>
    <property type="match status" value="1"/>
</dbReference>
<dbReference type="GO" id="GO:0005524">
    <property type="term" value="F:ATP binding"/>
    <property type="evidence" value="ECO:0007669"/>
    <property type="project" value="UniProtKB-KW"/>
</dbReference>
<evidence type="ECO:0000256" key="5">
    <source>
        <dbReference type="ARBA" id="ARBA00022491"/>
    </source>
</evidence>
<evidence type="ECO:0000256" key="16">
    <source>
        <dbReference type="ARBA" id="ARBA00029881"/>
    </source>
</evidence>
<evidence type="ECO:0000256" key="4">
    <source>
        <dbReference type="ARBA" id="ARBA00022490"/>
    </source>
</evidence>
<organism evidence="21 22">
    <name type="scientific">Desulfotomaculum copahuensis</name>
    <dbReference type="NCBI Taxonomy" id="1838280"/>
    <lineage>
        <taxon>Bacteria</taxon>
        <taxon>Bacillati</taxon>
        <taxon>Bacillota</taxon>
        <taxon>Clostridia</taxon>
        <taxon>Eubacteriales</taxon>
        <taxon>Desulfotomaculaceae</taxon>
        <taxon>Desulfotomaculum</taxon>
    </lineage>
</organism>
<evidence type="ECO:0000256" key="6">
    <source>
        <dbReference type="ARBA" id="ARBA00022553"/>
    </source>
</evidence>
<dbReference type="Proteomes" id="UP000078532">
    <property type="component" value="Unassembled WGS sequence"/>
</dbReference>
<dbReference type="InterPro" id="IPR058031">
    <property type="entry name" value="AAA_lid_NorR"/>
</dbReference>
<dbReference type="InterPro" id="IPR011006">
    <property type="entry name" value="CheY-like_superfamily"/>
</dbReference>
<keyword evidence="4" id="KW-0963">Cytoplasm</keyword>
<comment type="caution">
    <text evidence="21">The sequence shown here is derived from an EMBL/GenBank/DDBJ whole genome shotgun (WGS) entry which is preliminary data.</text>
</comment>
<evidence type="ECO:0000256" key="1">
    <source>
        <dbReference type="ARBA" id="ARBA00004496"/>
    </source>
</evidence>
<feature type="domain" description="Sigma-54 factor interaction" evidence="19">
    <location>
        <begin position="143"/>
        <end position="372"/>
    </location>
</feature>
<evidence type="ECO:0000313" key="22">
    <source>
        <dbReference type="Proteomes" id="UP000078532"/>
    </source>
</evidence>
<dbReference type="InterPro" id="IPR003593">
    <property type="entry name" value="AAA+_ATPase"/>
</dbReference>
<comment type="function">
    <text evidence="15">May play the central regulatory role in sporulation. It may be an element of the effector pathway responsible for the activation of sporulation genes in response to nutritional stress. Spo0A may act in concert with spo0H (a sigma factor) to control the expression of some genes that are critical to the sporulation process.</text>
</comment>
<dbReference type="Gene3D" id="3.40.50.2300">
    <property type="match status" value="1"/>
</dbReference>
<dbReference type="Pfam" id="PF25601">
    <property type="entry name" value="AAA_lid_14"/>
    <property type="match status" value="1"/>
</dbReference>
<dbReference type="SMART" id="SM00448">
    <property type="entry name" value="REC"/>
    <property type="match status" value="1"/>
</dbReference>
<keyword evidence="9" id="KW-0902">Two-component regulatory system</keyword>
<keyword evidence="22" id="KW-1185">Reference proteome</keyword>
<dbReference type="GO" id="GO:0006355">
    <property type="term" value="P:regulation of DNA-templated transcription"/>
    <property type="evidence" value="ECO:0007669"/>
    <property type="project" value="InterPro"/>
</dbReference>
<dbReference type="PROSITE" id="PS00688">
    <property type="entry name" value="SIGMA54_INTERACT_3"/>
    <property type="match status" value="1"/>
</dbReference>
<keyword evidence="12" id="KW-0010">Activator</keyword>
<dbReference type="GO" id="GO:0005737">
    <property type="term" value="C:cytoplasm"/>
    <property type="evidence" value="ECO:0007669"/>
    <property type="project" value="UniProtKB-SubCell"/>
</dbReference>
<evidence type="ECO:0000256" key="15">
    <source>
        <dbReference type="ARBA" id="ARBA00024867"/>
    </source>
</evidence>
<dbReference type="PRINTS" id="PR01590">
    <property type="entry name" value="HTHFIS"/>
</dbReference>
<dbReference type="PANTHER" id="PTHR32071">
    <property type="entry name" value="TRANSCRIPTIONAL REGULATORY PROTEIN"/>
    <property type="match status" value="1"/>
</dbReference>
<protein>
    <recommendedName>
        <fullName evidence="3">DNA-binding transcriptional regulator NtrC</fullName>
    </recommendedName>
    <alternativeName>
        <fullName evidence="16">Nitrogen regulation protein NR(I)</fullName>
    </alternativeName>
    <alternativeName>
        <fullName evidence="17">Nitrogen regulator I</fullName>
    </alternativeName>
    <alternativeName>
        <fullName evidence="2">Stage 0 sporulation protein A homolog</fullName>
    </alternativeName>
</protein>
<name>A0A1B7LD13_9FIRM</name>
<evidence type="ECO:0000256" key="10">
    <source>
        <dbReference type="ARBA" id="ARBA00023015"/>
    </source>
</evidence>
<evidence type="ECO:0000313" key="21">
    <source>
        <dbReference type="EMBL" id="OAT80818.1"/>
    </source>
</evidence>
<dbReference type="InterPro" id="IPR025944">
    <property type="entry name" value="Sigma_54_int_dom_CS"/>
</dbReference>
<dbReference type="SUPFAM" id="SSF46689">
    <property type="entry name" value="Homeodomain-like"/>
    <property type="match status" value="1"/>
</dbReference>
<keyword evidence="11" id="KW-0238">DNA-binding</keyword>
<dbReference type="FunFam" id="1.10.8.60:FF:000014">
    <property type="entry name" value="DNA-binding transcriptional regulator NtrC"/>
    <property type="match status" value="1"/>
</dbReference>
<evidence type="ECO:0000256" key="2">
    <source>
        <dbReference type="ARBA" id="ARBA00018672"/>
    </source>
</evidence>
<evidence type="ECO:0000256" key="11">
    <source>
        <dbReference type="ARBA" id="ARBA00023125"/>
    </source>
</evidence>
<dbReference type="RefSeq" id="WP_066669362.1">
    <property type="nucleotide sequence ID" value="NZ_LYVF01000172.1"/>
</dbReference>
<dbReference type="PANTHER" id="PTHR32071:SF95">
    <property type="entry name" value="DNA-BINDING TRANSCRIPTIONAL REGULATOR NTRC"/>
    <property type="match status" value="1"/>
</dbReference>
<dbReference type="InterPro" id="IPR001789">
    <property type="entry name" value="Sig_transdc_resp-reg_receiver"/>
</dbReference>